<dbReference type="Gene3D" id="3.40.50.1000">
    <property type="entry name" value="HAD superfamily/HAD-like"/>
    <property type="match status" value="1"/>
</dbReference>
<sequence length="270" mass="30528">MSHATAGREFYDQQPTPPPKKKFNPATHVIFDLDGVVLDTEKIYDDCFRAVSEMHGKKLPDEILLKTKGTEADDCINTIINGLKLNVSKEVFGKDFEKLATEKCRNAKLMPGIDRITRHLYYYGIPMAVATSNSKRWFDLLTEKHKLYFTLIHHVVTSADDPEVKRGKPAPDIFLVCASRFKEKPDPSKVLVFEDSHNGLQAALAAGMQCAMLPEKITPLEKREGATQVLRHLYKFDPEAYGWPPFRDVPADDNIPDSDDENPDTTWPPV</sequence>
<gene>
    <name evidence="2" type="ORF">BEMITA_LOCUS5343</name>
</gene>
<dbReference type="NCBIfam" id="TIGR01509">
    <property type="entry name" value="HAD-SF-IA-v3"/>
    <property type="match status" value="1"/>
</dbReference>
<name>A0A9P0A839_BEMTA</name>
<evidence type="ECO:0008006" key="4">
    <source>
        <dbReference type="Google" id="ProtNLM"/>
    </source>
</evidence>
<dbReference type="AlphaFoldDB" id="A0A9P0A839"/>
<feature type="region of interest" description="Disordered" evidence="1">
    <location>
        <begin position="1"/>
        <end position="23"/>
    </location>
</feature>
<dbReference type="InterPro" id="IPR023198">
    <property type="entry name" value="PGP-like_dom2"/>
</dbReference>
<dbReference type="SUPFAM" id="SSF56784">
    <property type="entry name" value="HAD-like"/>
    <property type="match status" value="1"/>
</dbReference>
<feature type="compositionally biased region" description="Acidic residues" evidence="1">
    <location>
        <begin position="254"/>
        <end position="263"/>
    </location>
</feature>
<keyword evidence="3" id="KW-1185">Reference proteome</keyword>
<dbReference type="InterPro" id="IPR006439">
    <property type="entry name" value="HAD-SF_hydro_IA"/>
</dbReference>
<reference evidence="2" key="1">
    <citation type="submission" date="2021-12" db="EMBL/GenBank/DDBJ databases">
        <authorList>
            <person name="King R."/>
        </authorList>
    </citation>
    <scope>NUCLEOTIDE SEQUENCE</scope>
</reference>
<dbReference type="PANTHER" id="PTHR18901">
    <property type="entry name" value="2-DEOXYGLUCOSE-6-PHOSPHATE PHOSPHATASE 2"/>
    <property type="match status" value="1"/>
</dbReference>
<accession>A0A9P0A839</accession>
<dbReference type="Gene3D" id="1.10.150.240">
    <property type="entry name" value="Putative phosphatase, domain 2"/>
    <property type="match status" value="1"/>
</dbReference>
<organism evidence="2 3">
    <name type="scientific">Bemisia tabaci</name>
    <name type="common">Sweetpotato whitefly</name>
    <name type="synonym">Aleurodes tabaci</name>
    <dbReference type="NCBI Taxonomy" id="7038"/>
    <lineage>
        <taxon>Eukaryota</taxon>
        <taxon>Metazoa</taxon>
        <taxon>Ecdysozoa</taxon>
        <taxon>Arthropoda</taxon>
        <taxon>Hexapoda</taxon>
        <taxon>Insecta</taxon>
        <taxon>Pterygota</taxon>
        <taxon>Neoptera</taxon>
        <taxon>Paraneoptera</taxon>
        <taxon>Hemiptera</taxon>
        <taxon>Sternorrhyncha</taxon>
        <taxon>Aleyrodoidea</taxon>
        <taxon>Aleyrodidae</taxon>
        <taxon>Aleyrodinae</taxon>
        <taxon>Bemisia</taxon>
    </lineage>
</organism>
<dbReference type="InterPro" id="IPR036412">
    <property type="entry name" value="HAD-like_sf"/>
</dbReference>
<evidence type="ECO:0000313" key="2">
    <source>
        <dbReference type="EMBL" id="CAH0386193.1"/>
    </source>
</evidence>
<dbReference type="EMBL" id="OU963864">
    <property type="protein sequence ID" value="CAH0386193.1"/>
    <property type="molecule type" value="Genomic_DNA"/>
</dbReference>
<dbReference type="InterPro" id="IPR041492">
    <property type="entry name" value="HAD_2"/>
</dbReference>
<dbReference type="FunFam" id="3.40.50.1000:FF:000055">
    <property type="entry name" value="Haloacid dehalogenase-like hydrolase family protein"/>
    <property type="match status" value="1"/>
</dbReference>
<dbReference type="InterPro" id="IPR023214">
    <property type="entry name" value="HAD_sf"/>
</dbReference>
<feature type="region of interest" description="Disordered" evidence="1">
    <location>
        <begin position="241"/>
        <end position="270"/>
    </location>
</feature>
<dbReference type="Pfam" id="PF13419">
    <property type="entry name" value="HAD_2"/>
    <property type="match status" value="1"/>
</dbReference>
<proteinExistence type="predicted"/>
<dbReference type="SFLD" id="SFLDS00003">
    <property type="entry name" value="Haloacid_Dehalogenase"/>
    <property type="match status" value="1"/>
</dbReference>
<dbReference type="GO" id="GO:0016791">
    <property type="term" value="F:phosphatase activity"/>
    <property type="evidence" value="ECO:0007669"/>
    <property type="project" value="TreeGrafter"/>
</dbReference>
<dbReference type="PANTHER" id="PTHR18901:SF38">
    <property type="entry name" value="PSEUDOURIDINE-5'-PHOSPHATASE"/>
    <property type="match status" value="1"/>
</dbReference>
<dbReference type="Proteomes" id="UP001152759">
    <property type="component" value="Chromosome 3"/>
</dbReference>
<dbReference type="SFLD" id="SFLDG01129">
    <property type="entry name" value="C1.5:_HAD__Beta-PGM__Phosphata"/>
    <property type="match status" value="1"/>
</dbReference>
<evidence type="ECO:0000256" key="1">
    <source>
        <dbReference type="SAM" id="MobiDB-lite"/>
    </source>
</evidence>
<evidence type="ECO:0000313" key="3">
    <source>
        <dbReference type="Proteomes" id="UP001152759"/>
    </source>
</evidence>
<protein>
    <recommendedName>
        <fullName evidence="4">Pseudouridine-5'-phosphatase</fullName>
    </recommendedName>
</protein>